<gene>
    <name evidence="2" type="ORF">JQV55_00200</name>
</gene>
<evidence type="ECO:0000313" key="2">
    <source>
        <dbReference type="EMBL" id="MBM1711975.1"/>
    </source>
</evidence>
<evidence type="ECO:0000259" key="1">
    <source>
        <dbReference type="Pfam" id="PF06568"/>
    </source>
</evidence>
<keyword evidence="3" id="KW-1185">Reference proteome</keyword>
<dbReference type="AlphaFoldDB" id="A0AAE3B4X3"/>
<evidence type="ECO:0000313" key="3">
    <source>
        <dbReference type="Proteomes" id="UP000732193"/>
    </source>
</evidence>
<dbReference type="Proteomes" id="UP000732193">
    <property type="component" value="Unassembled WGS sequence"/>
</dbReference>
<comment type="caution">
    <text evidence="2">The sequence shown here is derived from an EMBL/GenBank/DDBJ whole genome shotgun (WGS) entry which is preliminary data.</text>
</comment>
<organism evidence="2 3">
    <name type="scientific">Sulfitobacter geojensis</name>
    <dbReference type="NCBI Taxonomy" id="1342299"/>
    <lineage>
        <taxon>Bacteria</taxon>
        <taxon>Pseudomonadati</taxon>
        <taxon>Pseudomonadota</taxon>
        <taxon>Alphaproteobacteria</taxon>
        <taxon>Rhodobacterales</taxon>
        <taxon>Roseobacteraceae</taxon>
        <taxon>Sulfitobacter</taxon>
    </lineage>
</organism>
<feature type="domain" description="YjiS-like" evidence="1">
    <location>
        <begin position="2"/>
        <end position="21"/>
    </location>
</feature>
<accession>A0AAE3B4X3</accession>
<dbReference type="InterPro" id="IPR009506">
    <property type="entry name" value="YjiS-like"/>
</dbReference>
<protein>
    <submittedName>
        <fullName evidence="2">DUF1127 domain-containing protein</fullName>
    </submittedName>
</protein>
<dbReference type="EMBL" id="JAFBRM010000001">
    <property type="protein sequence ID" value="MBM1711975.1"/>
    <property type="molecule type" value="Genomic_DNA"/>
</dbReference>
<name>A0AAE3B4X3_9RHOB</name>
<sequence>MRSRRQLAALDQHQLDDLGISAKAAQAEANRPIWDVPAHWVK</sequence>
<dbReference type="Pfam" id="PF06568">
    <property type="entry name" value="YjiS-like"/>
    <property type="match status" value="1"/>
</dbReference>
<proteinExistence type="predicted"/>
<reference evidence="2 3" key="1">
    <citation type="submission" date="2021-01" db="EMBL/GenBank/DDBJ databases">
        <title>Diatom-associated Roseobacters Show Island Model of Population Structure.</title>
        <authorList>
            <person name="Qu L."/>
            <person name="Feng X."/>
            <person name="Chen Y."/>
            <person name="Li L."/>
            <person name="Wang X."/>
            <person name="Hu Z."/>
            <person name="Wang H."/>
            <person name="Luo H."/>
        </authorList>
    </citation>
    <scope>NUCLEOTIDE SEQUENCE [LARGE SCALE GENOMIC DNA]</scope>
    <source>
        <strain evidence="2 3">TR60-84</strain>
    </source>
</reference>